<dbReference type="STRING" id="1903181.BTN85_0394"/>
<organism evidence="1 2">
    <name type="scientific">Methanohalarchaeum thermophilum</name>
    <dbReference type="NCBI Taxonomy" id="1903181"/>
    <lineage>
        <taxon>Archaea</taxon>
        <taxon>Methanobacteriati</taxon>
        <taxon>Methanobacteriota</taxon>
        <taxon>Methanonatronarchaeia</taxon>
        <taxon>Methanonatronarchaeales</taxon>
        <taxon>Methanonatronarchaeaceae</taxon>
        <taxon>Candidatus Methanohalarchaeum</taxon>
    </lineage>
</organism>
<protein>
    <submittedName>
        <fullName evidence="1">Uncharacterized protein</fullName>
    </submittedName>
</protein>
<accession>A0A1Q6DUA3</accession>
<evidence type="ECO:0000313" key="2">
    <source>
        <dbReference type="Proteomes" id="UP000185744"/>
    </source>
</evidence>
<keyword evidence="2" id="KW-1185">Reference proteome</keyword>
<comment type="caution">
    <text evidence="1">The sequence shown here is derived from an EMBL/GenBank/DDBJ whole genome shotgun (WGS) entry which is preliminary data.</text>
</comment>
<dbReference type="Proteomes" id="UP000185744">
    <property type="component" value="Unassembled WGS sequence"/>
</dbReference>
<reference evidence="1" key="1">
    <citation type="submission" date="2016-12" db="EMBL/GenBank/DDBJ databases">
        <title>Discovery of methanogenic haloarchaea.</title>
        <authorList>
            <person name="Sorokin D.Y."/>
            <person name="Makarova K.S."/>
            <person name="Abbas B."/>
            <person name="Ferrer M."/>
            <person name="Golyshin P.N."/>
        </authorList>
    </citation>
    <scope>NUCLEOTIDE SEQUENCE [LARGE SCALE GENOMIC DNA]</scope>
    <source>
        <strain evidence="1">HMET1</strain>
    </source>
</reference>
<dbReference type="InParanoid" id="A0A1Q6DUA3"/>
<proteinExistence type="predicted"/>
<dbReference type="EMBL" id="MSDW01000001">
    <property type="protein sequence ID" value="OKY77917.1"/>
    <property type="molecule type" value="Genomic_DNA"/>
</dbReference>
<gene>
    <name evidence="1" type="ORF">BTN85_0394</name>
</gene>
<sequence>MNKPHPLLDHKTINEYGISSQSLSYNCDADLAEESREQLQKHFEIHKSIYDKVLQILNGSDGWIGRYEVYSRLQEWKKTLNPEPEFVLEGWLAGNWKSV</sequence>
<evidence type="ECO:0000313" key="1">
    <source>
        <dbReference type="EMBL" id="OKY77917.1"/>
    </source>
</evidence>
<name>A0A1Q6DUA3_METT1</name>
<dbReference type="AlphaFoldDB" id="A0A1Q6DUA3"/>